<dbReference type="GO" id="GO:0016491">
    <property type="term" value="F:oxidoreductase activity"/>
    <property type="evidence" value="ECO:0007669"/>
    <property type="project" value="InterPro"/>
</dbReference>
<name>A0A2M8P2B7_9CHLR</name>
<dbReference type="AlphaFoldDB" id="A0A2M8P2B7"/>
<comment type="caution">
    <text evidence="2">The sequence shown here is derived from an EMBL/GenBank/DDBJ whole genome shotgun (WGS) entry which is preliminary data.</text>
</comment>
<evidence type="ECO:0000259" key="1">
    <source>
        <dbReference type="Pfam" id="PF00578"/>
    </source>
</evidence>
<sequence length="163" mass="18537">MTHENQPIRHREPLPYGRIAPDFSLESAIGARYSREQFRGKQGLVLLFLSHTEPLSTDLLRRLKELWAEFVEINTQVLAIFDAERKSLVPLAQTLDLPFPMLADGDNRVWETYTHEPTRSAALFILDTYGATSAQRLVSSAAELPAAEDMLDLARYTQYRCSV</sequence>
<dbReference type="InterPro" id="IPR036249">
    <property type="entry name" value="Thioredoxin-like_sf"/>
</dbReference>
<dbReference type="GO" id="GO:0016209">
    <property type="term" value="F:antioxidant activity"/>
    <property type="evidence" value="ECO:0007669"/>
    <property type="project" value="InterPro"/>
</dbReference>
<reference evidence="2 3" key="1">
    <citation type="submission" date="2017-11" db="EMBL/GenBank/DDBJ databases">
        <title>Evolution of Phototrophy in the Chloroflexi Phylum Driven by Horizontal Gene Transfer.</title>
        <authorList>
            <person name="Ward L.M."/>
            <person name="Hemp J."/>
            <person name="Shih P.M."/>
            <person name="Mcglynn S.E."/>
            <person name="Fischer W."/>
        </authorList>
    </citation>
    <scope>NUCLEOTIDE SEQUENCE [LARGE SCALE GENOMIC DNA]</scope>
    <source>
        <strain evidence="2">CP2_2F</strain>
    </source>
</reference>
<proteinExistence type="predicted"/>
<dbReference type="Gene3D" id="3.40.30.10">
    <property type="entry name" value="Glutaredoxin"/>
    <property type="match status" value="1"/>
</dbReference>
<evidence type="ECO:0000313" key="2">
    <source>
        <dbReference type="EMBL" id="PJF31689.1"/>
    </source>
</evidence>
<evidence type="ECO:0000313" key="3">
    <source>
        <dbReference type="Proteomes" id="UP000228921"/>
    </source>
</evidence>
<feature type="domain" description="Alkyl hydroperoxide reductase subunit C/ Thiol specific antioxidant" evidence="1">
    <location>
        <begin position="17"/>
        <end position="128"/>
    </location>
</feature>
<dbReference type="InterPro" id="IPR000866">
    <property type="entry name" value="AhpC/TSA"/>
</dbReference>
<gene>
    <name evidence="2" type="ORF">CUN51_01755</name>
</gene>
<dbReference type="SUPFAM" id="SSF52833">
    <property type="entry name" value="Thioredoxin-like"/>
    <property type="match status" value="1"/>
</dbReference>
<organism evidence="2 3">
    <name type="scientific">Candidatus Thermofonsia Clade 1 bacterium</name>
    <dbReference type="NCBI Taxonomy" id="2364210"/>
    <lineage>
        <taxon>Bacteria</taxon>
        <taxon>Bacillati</taxon>
        <taxon>Chloroflexota</taxon>
        <taxon>Candidatus Thermofontia</taxon>
        <taxon>Candidatus Thermofonsia Clade 1</taxon>
    </lineage>
</organism>
<dbReference type="Pfam" id="PF00578">
    <property type="entry name" value="AhpC-TSA"/>
    <property type="match status" value="1"/>
</dbReference>
<accession>A0A2M8P2B7</accession>
<dbReference type="Proteomes" id="UP000228921">
    <property type="component" value="Unassembled WGS sequence"/>
</dbReference>
<dbReference type="EMBL" id="PGTK01000002">
    <property type="protein sequence ID" value="PJF31689.1"/>
    <property type="molecule type" value="Genomic_DNA"/>
</dbReference>
<protein>
    <recommendedName>
        <fullName evidence="1">Alkyl hydroperoxide reductase subunit C/ Thiol specific antioxidant domain-containing protein</fullName>
    </recommendedName>
</protein>